<organism evidence="7 8">
    <name type="scientific">Phellinidium pouzarii</name>
    <dbReference type="NCBI Taxonomy" id="167371"/>
    <lineage>
        <taxon>Eukaryota</taxon>
        <taxon>Fungi</taxon>
        <taxon>Dikarya</taxon>
        <taxon>Basidiomycota</taxon>
        <taxon>Agaricomycotina</taxon>
        <taxon>Agaricomycetes</taxon>
        <taxon>Hymenochaetales</taxon>
        <taxon>Hymenochaetaceae</taxon>
        <taxon>Phellinidium</taxon>
    </lineage>
</organism>
<keyword evidence="4" id="KW-0067">ATP-binding</keyword>
<proteinExistence type="predicted"/>
<sequence>MEWAPLQKAMDVNNKLPRHIDRIVRMTSTKDLEGEHDILTFTQAVSESRAHHNLVCAAEDSDEDVQSNQNSLIPSYLKCEKPGEEEKAFFLFGGDPTKYDSSHQITVVYTRNYKYRDCLENMLLSSSMPKLKKYDRIAAAIAPFLGNLEAFYMPATGIYLVTGEDRKLTFETFQDTEVVNLMQDLSEVPSSLSTLPVALINDLTKVDKLGIGVDLVTWYDEQYAFKKTVFAASILKEVEALYRLRGCSAINPPIALVIKDSPEREDTTGQIRGFLSPYMPGRDLTVLFESRKKTLGLIWPATEISWATKTGWVFELALALLAMEKEGISNGDIKPENVLFDGRAGVRLTDFAPVGPTYGWCAPEYAASWEAFHAHSPETDSSGSGVGSFESEGGQRDCDDSLSSDSYAKFDFEGTLTPAMDMYGLGAIMWVIGEEKTHGLERRTWELSPAWYRDLAESCLVEDPARRPSPTAMLFKLFARRMLLMLQL</sequence>
<evidence type="ECO:0000256" key="3">
    <source>
        <dbReference type="ARBA" id="ARBA00022777"/>
    </source>
</evidence>
<accession>A0A4S4L1M7</accession>
<dbReference type="AlphaFoldDB" id="A0A4S4L1M7"/>
<dbReference type="PROSITE" id="PS50011">
    <property type="entry name" value="PROTEIN_KINASE_DOM"/>
    <property type="match status" value="1"/>
</dbReference>
<dbReference type="SUPFAM" id="SSF56112">
    <property type="entry name" value="Protein kinase-like (PK-like)"/>
    <property type="match status" value="1"/>
</dbReference>
<dbReference type="EMBL" id="SGPK01000278">
    <property type="protein sequence ID" value="THH05216.1"/>
    <property type="molecule type" value="Genomic_DNA"/>
</dbReference>
<evidence type="ECO:0000256" key="4">
    <source>
        <dbReference type="ARBA" id="ARBA00022840"/>
    </source>
</evidence>
<dbReference type="SMART" id="SM00220">
    <property type="entry name" value="S_TKc"/>
    <property type="match status" value="1"/>
</dbReference>
<feature type="domain" description="Protein kinase" evidence="6">
    <location>
        <begin position="183"/>
        <end position="479"/>
    </location>
</feature>
<dbReference type="InterPro" id="IPR000719">
    <property type="entry name" value="Prot_kinase_dom"/>
</dbReference>
<dbReference type="PANTHER" id="PTHR44329:SF288">
    <property type="entry name" value="MITOGEN-ACTIVATED PROTEIN KINASE KINASE KINASE 20"/>
    <property type="match status" value="1"/>
</dbReference>
<comment type="caution">
    <text evidence="7">The sequence shown here is derived from an EMBL/GenBank/DDBJ whole genome shotgun (WGS) entry which is preliminary data.</text>
</comment>
<evidence type="ECO:0000259" key="6">
    <source>
        <dbReference type="PROSITE" id="PS50011"/>
    </source>
</evidence>
<keyword evidence="2" id="KW-0547">Nucleotide-binding</keyword>
<evidence type="ECO:0000256" key="5">
    <source>
        <dbReference type="SAM" id="MobiDB-lite"/>
    </source>
</evidence>
<name>A0A4S4L1M7_9AGAM</name>
<dbReference type="Gene3D" id="1.10.510.10">
    <property type="entry name" value="Transferase(Phosphotransferase) domain 1"/>
    <property type="match status" value="1"/>
</dbReference>
<dbReference type="InterPro" id="IPR051681">
    <property type="entry name" value="Ser/Thr_Kinases-Pseudokinases"/>
</dbReference>
<keyword evidence="8" id="KW-1185">Reference proteome</keyword>
<dbReference type="OrthoDB" id="3257280at2759"/>
<dbReference type="GO" id="GO:0004674">
    <property type="term" value="F:protein serine/threonine kinase activity"/>
    <property type="evidence" value="ECO:0007669"/>
    <property type="project" value="TreeGrafter"/>
</dbReference>
<evidence type="ECO:0000313" key="8">
    <source>
        <dbReference type="Proteomes" id="UP000308199"/>
    </source>
</evidence>
<reference evidence="7 8" key="1">
    <citation type="submission" date="2019-02" db="EMBL/GenBank/DDBJ databases">
        <title>Genome sequencing of the rare red list fungi Phellinidium pouzarii.</title>
        <authorList>
            <person name="Buettner E."/>
            <person name="Kellner H."/>
        </authorList>
    </citation>
    <scope>NUCLEOTIDE SEQUENCE [LARGE SCALE GENOMIC DNA]</scope>
    <source>
        <strain evidence="7 8">DSM 108285</strain>
    </source>
</reference>
<feature type="region of interest" description="Disordered" evidence="5">
    <location>
        <begin position="376"/>
        <end position="398"/>
    </location>
</feature>
<gene>
    <name evidence="7" type="ORF">EW145_g4960</name>
</gene>
<evidence type="ECO:0000313" key="7">
    <source>
        <dbReference type="EMBL" id="THH05216.1"/>
    </source>
</evidence>
<dbReference type="GO" id="GO:0005524">
    <property type="term" value="F:ATP binding"/>
    <property type="evidence" value="ECO:0007669"/>
    <property type="project" value="UniProtKB-KW"/>
</dbReference>
<feature type="compositionally biased region" description="Low complexity" evidence="5">
    <location>
        <begin position="381"/>
        <end position="392"/>
    </location>
</feature>
<dbReference type="Proteomes" id="UP000308199">
    <property type="component" value="Unassembled WGS sequence"/>
</dbReference>
<keyword evidence="3" id="KW-0418">Kinase</keyword>
<keyword evidence="1" id="KW-0808">Transferase</keyword>
<evidence type="ECO:0000256" key="2">
    <source>
        <dbReference type="ARBA" id="ARBA00022741"/>
    </source>
</evidence>
<dbReference type="PANTHER" id="PTHR44329">
    <property type="entry name" value="SERINE/THREONINE-PROTEIN KINASE TNNI3K-RELATED"/>
    <property type="match status" value="1"/>
</dbReference>
<protein>
    <recommendedName>
        <fullName evidence="6">Protein kinase domain-containing protein</fullName>
    </recommendedName>
</protein>
<evidence type="ECO:0000256" key="1">
    <source>
        <dbReference type="ARBA" id="ARBA00022679"/>
    </source>
</evidence>
<dbReference type="InterPro" id="IPR011009">
    <property type="entry name" value="Kinase-like_dom_sf"/>
</dbReference>